<dbReference type="Pfam" id="PF07947">
    <property type="entry name" value="YhhN"/>
    <property type="match status" value="1"/>
</dbReference>
<keyword evidence="4 6" id="KW-1133">Transmembrane helix</keyword>
<evidence type="ECO:0000256" key="3">
    <source>
        <dbReference type="ARBA" id="ARBA00022692"/>
    </source>
</evidence>
<evidence type="ECO:0000256" key="1">
    <source>
        <dbReference type="ARBA" id="ARBA00004141"/>
    </source>
</evidence>
<keyword evidence="3 6" id="KW-0812">Transmembrane</keyword>
<evidence type="ECO:0000256" key="4">
    <source>
        <dbReference type="ARBA" id="ARBA00022989"/>
    </source>
</evidence>
<feature type="transmembrane region" description="Helical" evidence="6">
    <location>
        <begin position="146"/>
        <end position="170"/>
    </location>
</feature>
<sequence length="304" mass="35500">MGTFRKGCTDKKKQNSTIAIAFIFASSGDMMLEIRHSPLFAKMNQELFQYGALLFLVQHILMIFHFGSYFKKFRALSLIVVIFIFLSFCLVIVPKFSNDLKMTAVTYSFFLCTSLFLSTCTISPATDNGDAKIAAWHSRIIGYEWYNVYGAAIFVVSDTILILSEVGLVSEHFQNLLFPRWWRWDENLKENICDRCSLMNGYFFLLCRQNKNCLLIGFCLFSCFFGLCSFVTESFYFDCILEKKLSQKGFMLSQKQFVQKFVLFNTDHFNIDQTKASDKLRTVFTRNKYIKHLMKTMYSIKNWQ</sequence>
<comment type="similarity">
    <text evidence="2">Belongs to the TMEM86 family.</text>
</comment>
<gene>
    <name evidence="7" type="ORF">RFI_14425</name>
</gene>
<organism evidence="7 8">
    <name type="scientific">Reticulomyxa filosa</name>
    <dbReference type="NCBI Taxonomy" id="46433"/>
    <lineage>
        <taxon>Eukaryota</taxon>
        <taxon>Sar</taxon>
        <taxon>Rhizaria</taxon>
        <taxon>Retaria</taxon>
        <taxon>Foraminifera</taxon>
        <taxon>Monothalamids</taxon>
        <taxon>Reticulomyxidae</taxon>
        <taxon>Reticulomyxa</taxon>
    </lineage>
</organism>
<evidence type="ECO:0000256" key="2">
    <source>
        <dbReference type="ARBA" id="ARBA00007375"/>
    </source>
</evidence>
<reference evidence="7 8" key="1">
    <citation type="journal article" date="2013" name="Curr. Biol.">
        <title>The Genome of the Foraminiferan Reticulomyxa filosa.</title>
        <authorList>
            <person name="Glockner G."/>
            <person name="Hulsmann N."/>
            <person name="Schleicher M."/>
            <person name="Noegel A.A."/>
            <person name="Eichinger L."/>
            <person name="Gallinger C."/>
            <person name="Pawlowski J."/>
            <person name="Sierra R."/>
            <person name="Euteneuer U."/>
            <person name="Pillet L."/>
            <person name="Moustafa A."/>
            <person name="Platzer M."/>
            <person name="Groth M."/>
            <person name="Szafranski K."/>
            <person name="Schliwa M."/>
        </authorList>
    </citation>
    <scope>NUCLEOTIDE SEQUENCE [LARGE SCALE GENOMIC DNA]</scope>
</reference>
<evidence type="ECO:0000313" key="8">
    <source>
        <dbReference type="Proteomes" id="UP000023152"/>
    </source>
</evidence>
<evidence type="ECO:0000256" key="5">
    <source>
        <dbReference type="ARBA" id="ARBA00023136"/>
    </source>
</evidence>
<evidence type="ECO:0000256" key="6">
    <source>
        <dbReference type="SAM" id="Phobius"/>
    </source>
</evidence>
<dbReference type="GO" id="GO:0016020">
    <property type="term" value="C:membrane"/>
    <property type="evidence" value="ECO:0007669"/>
    <property type="project" value="UniProtKB-SubCell"/>
</dbReference>
<dbReference type="InterPro" id="IPR012506">
    <property type="entry name" value="TMEM86B-like"/>
</dbReference>
<dbReference type="PANTHER" id="PTHR31885:SF6">
    <property type="entry name" value="GH04784P"/>
    <property type="match status" value="1"/>
</dbReference>
<feature type="transmembrane region" description="Helical" evidence="6">
    <location>
        <begin position="213"/>
        <end position="237"/>
    </location>
</feature>
<dbReference type="Proteomes" id="UP000023152">
    <property type="component" value="Unassembled WGS sequence"/>
</dbReference>
<feature type="transmembrane region" description="Helical" evidence="6">
    <location>
        <begin position="16"/>
        <end position="35"/>
    </location>
</feature>
<feature type="transmembrane region" description="Helical" evidence="6">
    <location>
        <begin position="105"/>
        <end position="126"/>
    </location>
</feature>
<keyword evidence="8" id="KW-1185">Reference proteome</keyword>
<feature type="transmembrane region" description="Helical" evidence="6">
    <location>
        <begin position="73"/>
        <end position="93"/>
    </location>
</feature>
<comment type="caution">
    <text evidence="7">The sequence shown here is derived from an EMBL/GenBank/DDBJ whole genome shotgun (WGS) entry which is preliminary data.</text>
</comment>
<comment type="subcellular location">
    <subcellularLocation>
        <location evidence="1">Membrane</location>
        <topology evidence="1">Multi-pass membrane protein</topology>
    </subcellularLocation>
</comment>
<dbReference type="GO" id="GO:0016787">
    <property type="term" value="F:hydrolase activity"/>
    <property type="evidence" value="ECO:0007669"/>
    <property type="project" value="TreeGrafter"/>
</dbReference>
<accession>X6NBS4</accession>
<feature type="transmembrane region" description="Helical" evidence="6">
    <location>
        <begin position="47"/>
        <end position="67"/>
    </location>
</feature>
<protein>
    <submittedName>
        <fullName evidence="7">Uncharacterized protein</fullName>
    </submittedName>
</protein>
<dbReference type="EMBL" id="ASPP01010489">
    <property type="protein sequence ID" value="ETO22772.1"/>
    <property type="molecule type" value="Genomic_DNA"/>
</dbReference>
<dbReference type="AlphaFoldDB" id="X6NBS4"/>
<evidence type="ECO:0000313" key="7">
    <source>
        <dbReference type="EMBL" id="ETO22772.1"/>
    </source>
</evidence>
<proteinExistence type="inferred from homology"/>
<name>X6NBS4_RETFI</name>
<keyword evidence="5 6" id="KW-0472">Membrane</keyword>
<dbReference type="PANTHER" id="PTHR31885">
    <property type="entry name" value="GH04784P"/>
    <property type="match status" value="1"/>
</dbReference>